<protein>
    <submittedName>
        <fullName evidence="1">Uncharacterized protein</fullName>
    </submittedName>
</protein>
<dbReference type="EMBL" id="AP011946">
    <property type="protein sequence ID" value="BAM39727.1"/>
    <property type="molecule type" value="Genomic_DNA"/>
</dbReference>
<reference evidence="1 2" key="1">
    <citation type="journal article" date="2012" name="MBio">
        <title>Comparative genome analysis of three eukaryotic parasites with differing abilities to transform leukocytes reveals key mediators of Theileria-induced leukocyte transformation.</title>
        <authorList>
            <person name="Hayashida K."/>
            <person name="Hara Y."/>
            <person name="Abe T."/>
            <person name="Yamasaki C."/>
            <person name="Toyoda A."/>
            <person name="Kosuge T."/>
            <person name="Suzuki Y."/>
            <person name="Sato Y."/>
            <person name="Kawashima S."/>
            <person name="Katayama T."/>
            <person name="Wakaguri H."/>
            <person name="Inoue N."/>
            <person name="Homma K."/>
            <person name="Tada-Umezaki M."/>
            <person name="Yagi Y."/>
            <person name="Fujii Y."/>
            <person name="Habara T."/>
            <person name="Kanehisa M."/>
            <person name="Watanabe H."/>
            <person name="Ito K."/>
            <person name="Gojobori T."/>
            <person name="Sugawara H."/>
            <person name="Imanishi T."/>
            <person name="Weir W."/>
            <person name="Gardner M."/>
            <person name="Pain A."/>
            <person name="Shiels B."/>
            <person name="Hattori M."/>
            <person name="Nene V."/>
            <person name="Sugimoto C."/>
        </authorList>
    </citation>
    <scope>NUCLEOTIDE SEQUENCE [LARGE SCALE GENOMIC DNA]</scope>
    <source>
        <strain evidence="1 2">Shintoku</strain>
    </source>
</reference>
<dbReference type="Proteomes" id="UP000003786">
    <property type="component" value="Chromosome 1"/>
</dbReference>
<proteinExistence type="predicted"/>
<evidence type="ECO:0000313" key="2">
    <source>
        <dbReference type="Proteomes" id="UP000003786"/>
    </source>
</evidence>
<dbReference type="RefSeq" id="XP_009690028.1">
    <property type="nucleotide sequence ID" value="XM_009691733.1"/>
</dbReference>
<dbReference type="GeneID" id="20714171"/>
<accession>J4CCP0</accession>
<name>J4CCP0_THEOR</name>
<dbReference type="AlphaFoldDB" id="J4CCP0"/>
<dbReference type="VEuPathDB" id="PiroplasmaDB:TOT_010001372"/>
<dbReference type="KEGG" id="tot:TOT_010001372"/>
<evidence type="ECO:0000313" key="1">
    <source>
        <dbReference type="EMBL" id="BAM39727.1"/>
    </source>
</evidence>
<organism evidence="1 2">
    <name type="scientific">Theileria orientalis strain Shintoku</name>
    <dbReference type="NCBI Taxonomy" id="869250"/>
    <lineage>
        <taxon>Eukaryota</taxon>
        <taxon>Sar</taxon>
        <taxon>Alveolata</taxon>
        <taxon>Apicomplexa</taxon>
        <taxon>Aconoidasida</taxon>
        <taxon>Piroplasmida</taxon>
        <taxon>Theileriidae</taxon>
        <taxon>Theileria</taxon>
    </lineage>
</organism>
<sequence length="62" mass="6962">MVGERCATSRYPSSAFQVVSVPYQCFTGGVSTLAVPSRWCQYRISPLQVVPVSWQCRICVYL</sequence>
<gene>
    <name evidence="1" type="ORF">TOT_010001372</name>
</gene>
<keyword evidence="2" id="KW-1185">Reference proteome</keyword>